<dbReference type="EMBL" id="JAUYVO010000003">
    <property type="protein sequence ID" value="MDP2521899.1"/>
    <property type="molecule type" value="Genomic_DNA"/>
</dbReference>
<name>A0ABT9ES60_9GAMM</name>
<evidence type="ECO:0000313" key="4">
    <source>
        <dbReference type="Proteomes" id="UP001177341"/>
    </source>
</evidence>
<gene>
    <name evidence="3" type="ORF">Q8W30_04880</name>
</gene>
<proteinExistence type="predicted"/>
<feature type="compositionally biased region" description="Basic and acidic residues" evidence="1">
    <location>
        <begin position="369"/>
        <end position="381"/>
    </location>
</feature>
<feature type="chain" id="PRO_5046038210" evidence="2">
    <location>
        <begin position="28"/>
        <end position="390"/>
    </location>
</feature>
<feature type="compositionally biased region" description="Polar residues" evidence="1">
    <location>
        <begin position="37"/>
        <end position="47"/>
    </location>
</feature>
<keyword evidence="2" id="KW-0732">Signal</keyword>
<feature type="signal peptide" evidence="2">
    <location>
        <begin position="1"/>
        <end position="27"/>
    </location>
</feature>
<protein>
    <submittedName>
        <fullName evidence="3">DUF3530 family protein</fullName>
    </submittedName>
</protein>
<evidence type="ECO:0000256" key="2">
    <source>
        <dbReference type="SAM" id="SignalP"/>
    </source>
</evidence>
<dbReference type="Proteomes" id="UP001177341">
    <property type="component" value="Unassembled WGS sequence"/>
</dbReference>
<dbReference type="RefSeq" id="WP_305450307.1">
    <property type="nucleotide sequence ID" value="NZ_JAUYVO010000003.1"/>
</dbReference>
<feature type="region of interest" description="Disordered" evidence="1">
    <location>
        <begin position="369"/>
        <end position="390"/>
    </location>
</feature>
<comment type="caution">
    <text evidence="3">The sequence shown here is derived from an EMBL/GenBank/DDBJ whole genome shotgun (WGS) entry which is preliminary data.</text>
</comment>
<organism evidence="3 4">
    <name type="scientific">Neptunomonas phycophila</name>
    <dbReference type="NCBI Taxonomy" id="1572645"/>
    <lineage>
        <taxon>Bacteria</taxon>
        <taxon>Pseudomonadati</taxon>
        <taxon>Pseudomonadota</taxon>
        <taxon>Gammaproteobacteria</taxon>
        <taxon>Oceanospirillales</taxon>
        <taxon>Oceanospirillaceae</taxon>
        <taxon>Neptunomonas</taxon>
    </lineage>
</organism>
<feature type="compositionally biased region" description="Acidic residues" evidence="1">
    <location>
        <begin position="197"/>
        <end position="209"/>
    </location>
</feature>
<dbReference type="Pfam" id="PF12048">
    <property type="entry name" value="DUF3530"/>
    <property type="match status" value="1"/>
</dbReference>
<evidence type="ECO:0000256" key="1">
    <source>
        <dbReference type="SAM" id="MobiDB-lite"/>
    </source>
</evidence>
<accession>A0ABT9ES60</accession>
<feature type="compositionally biased region" description="Polar residues" evidence="1">
    <location>
        <begin position="164"/>
        <end position="191"/>
    </location>
</feature>
<reference evidence="3" key="1">
    <citation type="submission" date="2023-07" db="EMBL/GenBank/DDBJ databases">
        <title>Genome content predicts the carbon catabolic preferences of heterotrophic bacteria.</title>
        <authorList>
            <person name="Gralka M."/>
        </authorList>
    </citation>
    <scope>NUCLEOTIDE SEQUENCE</scope>
    <source>
        <strain evidence="3">5G01</strain>
    </source>
</reference>
<feature type="region of interest" description="Disordered" evidence="1">
    <location>
        <begin position="161"/>
        <end position="218"/>
    </location>
</feature>
<evidence type="ECO:0000313" key="3">
    <source>
        <dbReference type="EMBL" id="MDP2521899.1"/>
    </source>
</evidence>
<feature type="region of interest" description="Disordered" evidence="1">
    <location>
        <begin position="25"/>
        <end position="59"/>
    </location>
</feature>
<keyword evidence="4" id="KW-1185">Reference proteome</keyword>
<feature type="compositionally biased region" description="Basic and acidic residues" evidence="1">
    <location>
        <begin position="49"/>
        <end position="59"/>
    </location>
</feature>
<sequence>MTSPLSSLFFSFLLIFATTLPSQNSQAAETEETNTTQDSASTNQPDDLSSEKAPQERTEPLPQAELINALYQDSRIAGDEILDLTLDSPNFPALFKERNIALKRGIVIIFPDSRTHSNWPVFIQTLRNELPQDGWATLSLVLPIPQTPDLPVRTLPSLKRLSNAPESGTEDPQQASEETPVDTPNNETQTPAGEPVATEEEPNTTEEEPNTTAETASSAEQLNNATYISQLGLAAIQAAQARGYETIILLGVGDGSVWAAALGANIKDQVDGVGLLMLDAEQSIDINAQSLRSLVPLLELPVMDIYVDTPFTSSPQNTSASHKLRQRAANRSELSFYKQSRLPATSRTLSDQDWMSAYIKGRLRTLKKVADKPHATERPEEPSLTDQRPG</sequence>
<dbReference type="InterPro" id="IPR022529">
    <property type="entry name" value="DUF3530"/>
</dbReference>